<evidence type="ECO:0000313" key="7">
    <source>
        <dbReference type="EMBL" id="RRK33315.1"/>
    </source>
</evidence>
<dbReference type="Pfam" id="PF00497">
    <property type="entry name" value="SBP_bac_3"/>
    <property type="match status" value="1"/>
</dbReference>
<dbReference type="PANTHER" id="PTHR35936">
    <property type="entry name" value="MEMBRANE-BOUND LYTIC MUREIN TRANSGLYCOSYLASE F"/>
    <property type="match status" value="1"/>
</dbReference>
<dbReference type="Proteomes" id="UP000274920">
    <property type="component" value="Unassembled WGS sequence"/>
</dbReference>
<protein>
    <submittedName>
        <fullName evidence="7">ABC transporter substrate-binding protein</fullName>
    </submittedName>
    <submittedName>
        <fullName evidence="6">Transporter substrate-binding domain-containing protein</fullName>
    </submittedName>
</protein>
<evidence type="ECO:0000259" key="4">
    <source>
        <dbReference type="SMART" id="SM00062"/>
    </source>
</evidence>
<evidence type="ECO:0000256" key="2">
    <source>
        <dbReference type="SAM" id="MobiDB-lite"/>
    </source>
</evidence>
<dbReference type="EMBL" id="VIRB01000076">
    <property type="protein sequence ID" value="NDO69504.1"/>
    <property type="molecule type" value="Genomic_DNA"/>
</dbReference>
<gene>
    <name evidence="7" type="ORF">EBB54_19700</name>
    <name evidence="6" type="ORF">FMM80_12760</name>
</gene>
<dbReference type="GO" id="GO:0015276">
    <property type="term" value="F:ligand-gated monoatomic ion channel activity"/>
    <property type="evidence" value="ECO:0007669"/>
    <property type="project" value="InterPro"/>
</dbReference>
<feature type="compositionally biased region" description="Acidic residues" evidence="2">
    <location>
        <begin position="36"/>
        <end position="51"/>
    </location>
</feature>
<evidence type="ECO:0000313" key="8">
    <source>
        <dbReference type="Proteomes" id="UP000274920"/>
    </source>
</evidence>
<dbReference type="Proteomes" id="UP000474104">
    <property type="component" value="Unassembled WGS sequence"/>
</dbReference>
<evidence type="ECO:0000313" key="9">
    <source>
        <dbReference type="Proteomes" id="UP000474104"/>
    </source>
</evidence>
<evidence type="ECO:0000256" key="1">
    <source>
        <dbReference type="ARBA" id="ARBA00022729"/>
    </source>
</evidence>
<feature type="region of interest" description="Disordered" evidence="2">
    <location>
        <begin position="27"/>
        <end position="61"/>
    </location>
</feature>
<reference evidence="7" key="1">
    <citation type="submission" date="2018-10" db="EMBL/GenBank/DDBJ databases">
        <title>Schaedlerella arabinophila gen. nov. sp. nov., isolated from the mouse intestinal tract and comparative analysis with the genome of the closely related altered Schaedler flora strain ASF502.</title>
        <authorList>
            <person name="Miyake S."/>
            <person name="Soh M."/>
            <person name="Seedorf H."/>
        </authorList>
    </citation>
    <scope>NUCLEOTIDE SEQUENCE [LARGE SCALE GENOMIC DNA]</scope>
    <source>
        <strain evidence="7">DSM 106076</strain>
    </source>
</reference>
<proteinExistence type="predicted"/>
<dbReference type="RefSeq" id="WP_004074902.1">
    <property type="nucleotide sequence ID" value="NZ_CASCYM010000001.1"/>
</dbReference>
<dbReference type="HOGENOM" id="CLU_019602_18_2_9"/>
<keyword evidence="8" id="KW-1185">Reference proteome</keyword>
<dbReference type="GO" id="GO:0016020">
    <property type="term" value="C:membrane"/>
    <property type="evidence" value="ECO:0007669"/>
    <property type="project" value="InterPro"/>
</dbReference>
<dbReference type="PANTHER" id="PTHR35936:SF17">
    <property type="entry name" value="ARGININE-BINDING EXTRACELLULAR PROTEIN ARTP"/>
    <property type="match status" value="1"/>
</dbReference>
<dbReference type="OrthoDB" id="9774451at2"/>
<feature type="domain" description="Ionotropic glutamate receptor C-terminal" evidence="5">
    <location>
        <begin position="59"/>
        <end position="274"/>
    </location>
</feature>
<dbReference type="STRING" id="2044587.C824_01115"/>
<dbReference type="EMBL" id="RHJS01000002">
    <property type="protein sequence ID" value="RRK33315.1"/>
    <property type="molecule type" value="Genomic_DNA"/>
</dbReference>
<evidence type="ECO:0000259" key="5">
    <source>
        <dbReference type="SMART" id="SM00079"/>
    </source>
</evidence>
<accession>A0A3R8KZR6</accession>
<feature type="domain" description="Solute-binding protein family 3/N-terminal" evidence="4">
    <location>
        <begin position="59"/>
        <end position="275"/>
    </location>
</feature>
<accession>N2AWV3</accession>
<feature type="chain" id="PRO_5039418001" evidence="3">
    <location>
        <begin position="20"/>
        <end position="275"/>
    </location>
</feature>
<dbReference type="InterPro" id="IPR001638">
    <property type="entry name" value="Solute-binding_3/MltF_N"/>
</dbReference>
<evidence type="ECO:0000256" key="3">
    <source>
        <dbReference type="SAM" id="SignalP"/>
    </source>
</evidence>
<dbReference type="AlphaFoldDB" id="N2AWV3"/>
<feature type="signal peptide" evidence="3">
    <location>
        <begin position="1"/>
        <end position="19"/>
    </location>
</feature>
<comment type="caution">
    <text evidence="7">The sequence shown here is derived from an EMBL/GenBank/DDBJ whole genome shotgun (WGS) entry which is preliminary data.</text>
</comment>
<sequence length="275" mass="28738">MKKKFLCILLAAACVFSMAACGSGGNSAGDSGNTAESDEAAGADDADEASGEDSGSGGTLVMATNAEFPPYEYHEGDEIVGIDADIAAAIADELGMELKIEDMAFESIITAVSGGKADMGLAGMTVDPDRLKNVNFSDTYAEAAQMIIVKEGSDIAGVDDLTGKKIGVQLGTTGDIYAEDIEDAEVERYNKGMEAVQALQQDKIDAVVIDGEPAKVFAAENEGLKILDEPLTEEEYAIAIAKDNDELLEKVNTALANLKDSGKLDEIIGKYISAE</sequence>
<name>N2AWV3_9FIRM</name>
<reference evidence="6 9" key="2">
    <citation type="submission" date="2019-07" db="EMBL/GenBank/DDBJ databases">
        <title>Draft genome sequences of 15 bacterial species constituting the stable defined intestinal microbiota of the GM15 gnotobiotic mouse model.</title>
        <authorList>
            <person name="Elie C."/>
            <person name="Mathieu A."/>
            <person name="Saliou A."/>
            <person name="Darnaud M."/>
            <person name="Leulier F."/>
            <person name="Tamellini A."/>
        </authorList>
    </citation>
    <scope>NUCLEOTIDE SEQUENCE [LARGE SCALE GENOMIC DNA]</scope>
    <source>
        <strain evidence="9">ASF 502</strain>
        <strain evidence="6">MD300</strain>
    </source>
</reference>
<dbReference type="Gene3D" id="3.40.190.10">
    <property type="entry name" value="Periplasmic binding protein-like II"/>
    <property type="match status" value="2"/>
</dbReference>
<organism evidence="7 8">
    <name type="scientific">Schaedlerella arabinosiphila</name>
    <dbReference type="NCBI Taxonomy" id="2044587"/>
    <lineage>
        <taxon>Bacteria</taxon>
        <taxon>Bacillati</taxon>
        <taxon>Bacillota</taxon>
        <taxon>Clostridia</taxon>
        <taxon>Lachnospirales</taxon>
        <taxon>Lachnospiraceae</taxon>
        <taxon>Schaedlerella</taxon>
    </lineage>
</organism>
<dbReference type="SMART" id="SM00079">
    <property type="entry name" value="PBPe"/>
    <property type="match status" value="1"/>
</dbReference>
<dbReference type="eggNOG" id="COG0834">
    <property type="taxonomic scope" value="Bacteria"/>
</dbReference>
<keyword evidence="1 3" id="KW-0732">Signal</keyword>
<dbReference type="SUPFAM" id="SSF53850">
    <property type="entry name" value="Periplasmic binding protein-like II"/>
    <property type="match status" value="1"/>
</dbReference>
<dbReference type="PROSITE" id="PS51257">
    <property type="entry name" value="PROKAR_LIPOPROTEIN"/>
    <property type="match status" value="1"/>
</dbReference>
<evidence type="ECO:0000313" key="6">
    <source>
        <dbReference type="EMBL" id="NDO69504.1"/>
    </source>
</evidence>
<dbReference type="SMART" id="SM00062">
    <property type="entry name" value="PBPb"/>
    <property type="match status" value="1"/>
</dbReference>
<dbReference type="InterPro" id="IPR001320">
    <property type="entry name" value="Iontro_rcpt_C"/>
</dbReference>